<dbReference type="PANTHER" id="PTHR48010">
    <property type="entry name" value="OS05G0588300 PROTEIN"/>
    <property type="match status" value="1"/>
</dbReference>
<feature type="region of interest" description="Disordered" evidence="10">
    <location>
        <begin position="286"/>
        <end position="305"/>
    </location>
</feature>
<organism evidence="14">
    <name type="scientific">Anthurium amnicola</name>
    <dbReference type="NCBI Taxonomy" id="1678845"/>
    <lineage>
        <taxon>Eukaryota</taxon>
        <taxon>Viridiplantae</taxon>
        <taxon>Streptophyta</taxon>
        <taxon>Embryophyta</taxon>
        <taxon>Tracheophyta</taxon>
        <taxon>Spermatophyta</taxon>
        <taxon>Magnoliopsida</taxon>
        <taxon>Liliopsida</taxon>
        <taxon>Araceae</taxon>
        <taxon>Pothoideae</taxon>
        <taxon>Potheae</taxon>
        <taxon>Anthurium</taxon>
    </lineage>
</organism>
<keyword evidence="14" id="KW-0675">Receptor</keyword>
<sequence length="385" mass="39995">MEAALAFFTGLLLLLLGLQGNSSPAAVAADPFFDKLALLDFIFNVQPRRLLNWNFLAPVCGNWVGVTCSADESRVVALRLPGFGLTGPIPNNTLGRLTALHTLSLRCNSLTGPFPADLATLASLAHLHLQSNALSGPLPADFSVWRNLTVLDLSFNSFNGSIPSSISNLTQLAALDLSNNSLSGGIPPDLQLPSLELLNLSNNHLEGAIPLSLRRFPSSSFSGNHLWFPPPPSPLSPIPSGSGAGCAGTHLSESAILGIVVGVCAVGFVMAAALLVFFCSRRKGRSLASGKLPGGERSPGKAVAGKGEENNRLVFFQGCSFAFDLEDLLRASSEVLGKGTFGTAYKAILEDSTTVVVKAEGGGSGEEGIRATDVGGGGNKARECG</sequence>
<dbReference type="GO" id="GO:0016301">
    <property type="term" value="F:kinase activity"/>
    <property type="evidence" value="ECO:0007669"/>
    <property type="project" value="UniProtKB-KW"/>
</dbReference>
<evidence type="ECO:0000256" key="1">
    <source>
        <dbReference type="ARBA" id="ARBA00004370"/>
    </source>
</evidence>
<evidence type="ECO:0000256" key="8">
    <source>
        <dbReference type="ARBA" id="ARBA00022989"/>
    </source>
</evidence>
<dbReference type="InterPro" id="IPR013210">
    <property type="entry name" value="LRR_N_plant-typ"/>
</dbReference>
<feature type="transmembrane region" description="Helical" evidence="11">
    <location>
        <begin position="255"/>
        <end position="279"/>
    </location>
</feature>
<dbReference type="PANTHER" id="PTHR48010:SF6">
    <property type="entry name" value="OS01G0223600 PROTEIN"/>
    <property type="match status" value="1"/>
</dbReference>
<keyword evidence="2" id="KW-0433">Leucine-rich repeat</keyword>
<evidence type="ECO:0000256" key="4">
    <source>
        <dbReference type="ARBA" id="ARBA00022729"/>
    </source>
</evidence>
<dbReference type="Gene3D" id="3.80.10.10">
    <property type="entry name" value="Ribonuclease Inhibitor"/>
    <property type="match status" value="2"/>
</dbReference>
<protein>
    <submittedName>
        <fullName evidence="14">Putative inactive receptor kinase At4g23740</fullName>
    </submittedName>
</protein>
<dbReference type="EMBL" id="GDJX01016633">
    <property type="protein sequence ID" value="JAT51303.1"/>
    <property type="molecule type" value="Transcribed_RNA"/>
</dbReference>
<dbReference type="InterPro" id="IPR050994">
    <property type="entry name" value="At_inactive_RLKs"/>
</dbReference>
<evidence type="ECO:0000256" key="11">
    <source>
        <dbReference type="SAM" id="Phobius"/>
    </source>
</evidence>
<keyword evidence="7" id="KW-0067">ATP-binding</keyword>
<keyword evidence="5" id="KW-0677">Repeat</keyword>
<evidence type="ECO:0000256" key="7">
    <source>
        <dbReference type="ARBA" id="ARBA00022840"/>
    </source>
</evidence>
<dbReference type="GO" id="GO:0016020">
    <property type="term" value="C:membrane"/>
    <property type="evidence" value="ECO:0007669"/>
    <property type="project" value="UniProtKB-SubCell"/>
</dbReference>
<evidence type="ECO:0000256" key="10">
    <source>
        <dbReference type="SAM" id="MobiDB-lite"/>
    </source>
</evidence>
<evidence type="ECO:0000259" key="13">
    <source>
        <dbReference type="Pfam" id="PF08263"/>
    </source>
</evidence>
<evidence type="ECO:0000313" key="14">
    <source>
        <dbReference type="EMBL" id="JAT51303.1"/>
    </source>
</evidence>
<keyword evidence="9 11" id="KW-0472">Membrane</keyword>
<evidence type="ECO:0000256" key="12">
    <source>
        <dbReference type="SAM" id="SignalP"/>
    </source>
</evidence>
<evidence type="ECO:0000256" key="6">
    <source>
        <dbReference type="ARBA" id="ARBA00022741"/>
    </source>
</evidence>
<keyword evidence="6" id="KW-0547">Nucleotide-binding</keyword>
<dbReference type="FunFam" id="3.80.10.10:FF:000234">
    <property type="entry name" value="Probable inactive receptor kinase RLK902"/>
    <property type="match status" value="1"/>
</dbReference>
<keyword evidence="14" id="KW-0418">Kinase</keyword>
<dbReference type="SUPFAM" id="SSF52058">
    <property type="entry name" value="L domain-like"/>
    <property type="match status" value="1"/>
</dbReference>
<proteinExistence type="predicted"/>
<dbReference type="Pfam" id="PF00560">
    <property type="entry name" value="LRR_1"/>
    <property type="match status" value="4"/>
</dbReference>
<keyword evidence="14" id="KW-0808">Transferase</keyword>
<feature type="domain" description="Leucine-rich repeat-containing N-terminal plant-type" evidence="13">
    <location>
        <begin position="34"/>
        <end position="69"/>
    </location>
</feature>
<dbReference type="Pfam" id="PF08263">
    <property type="entry name" value="LRRNT_2"/>
    <property type="match status" value="1"/>
</dbReference>
<keyword evidence="4 12" id="KW-0732">Signal</keyword>
<feature type="chain" id="PRO_5008900032" evidence="12">
    <location>
        <begin position="30"/>
        <end position="385"/>
    </location>
</feature>
<evidence type="ECO:0000256" key="3">
    <source>
        <dbReference type="ARBA" id="ARBA00022692"/>
    </source>
</evidence>
<name>A0A1D1Y9I1_9ARAE</name>
<evidence type="ECO:0000256" key="5">
    <source>
        <dbReference type="ARBA" id="ARBA00022737"/>
    </source>
</evidence>
<evidence type="ECO:0000256" key="2">
    <source>
        <dbReference type="ARBA" id="ARBA00022614"/>
    </source>
</evidence>
<dbReference type="PRINTS" id="PR00019">
    <property type="entry name" value="LEURICHRPT"/>
</dbReference>
<comment type="subcellular location">
    <subcellularLocation>
        <location evidence="1">Membrane</location>
    </subcellularLocation>
</comment>
<dbReference type="InterPro" id="IPR001611">
    <property type="entry name" value="Leu-rich_rpt"/>
</dbReference>
<accession>A0A1D1Y9I1</accession>
<keyword evidence="8 11" id="KW-1133">Transmembrane helix</keyword>
<evidence type="ECO:0000256" key="9">
    <source>
        <dbReference type="ARBA" id="ARBA00023136"/>
    </source>
</evidence>
<feature type="signal peptide" evidence="12">
    <location>
        <begin position="1"/>
        <end position="29"/>
    </location>
</feature>
<dbReference type="InterPro" id="IPR032675">
    <property type="entry name" value="LRR_dom_sf"/>
</dbReference>
<keyword evidence="3 11" id="KW-0812">Transmembrane</keyword>
<reference evidence="14" key="1">
    <citation type="submission" date="2015-07" db="EMBL/GenBank/DDBJ databases">
        <title>Transcriptome Assembly of Anthurium amnicola.</title>
        <authorList>
            <person name="Suzuki J."/>
        </authorList>
    </citation>
    <scope>NUCLEOTIDE SEQUENCE</scope>
</reference>
<dbReference type="GO" id="GO:0005524">
    <property type="term" value="F:ATP binding"/>
    <property type="evidence" value="ECO:0007669"/>
    <property type="project" value="UniProtKB-KW"/>
</dbReference>
<gene>
    <name evidence="14" type="primary">At4g23740_1</name>
    <name evidence="14" type="ORF">g.101524</name>
</gene>
<dbReference type="AlphaFoldDB" id="A0A1D1Y9I1"/>